<evidence type="ECO:0000313" key="2">
    <source>
        <dbReference type="Proteomes" id="UP000692954"/>
    </source>
</evidence>
<dbReference type="Proteomes" id="UP000692954">
    <property type="component" value="Unassembled WGS sequence"/>
</dbReference>
<protein>
    <submittedName>
        <fullName evidence="1">Uncharacterized protein</fullName>
    </submittedName>
</protein>
<proteinExistence type="predicted"/>
<name>A0A8S1QZ58_9CILI</name>
<dbReference type="AlphaFoldDB" id="A0A8S1QZ58"/>
<dbReference type="PANTHER" id="PTHR33706:SF1">
    <property type="entry name" value="TPR REPEAT PROTEIN"/>
    <property type="match status" value="1"/>
</dbReference>
<dbReference type="PANTHER" id="PTHR33706">
    <property type="entry name" value="MORN VARIANT REPEAT PROTEIN"/>
    <property type="match status" value="1"/>
</dbReference>
<dbReference type="EMBL" id="CAJJDN010000128">
    <property type="protein sequence ID" value="CAD8120898.1"/>
    <property type="molecule type" value="Genomic_DNA"/>
</dbReference>
<comment type="caution">
    <text evidence="1">The sequence shown here is derived from an EMBL/GenBank/DDBJ whole genome shotgun (WGS) entry which is preliminary data.</text>
</comment>
<reference evidence="1" key="1">
    <citation type="submission" date="2021-01" db="EMBL/GenBank/DDBJ databases">
        <authorList>
            <consortium name="Genoscope - CEA"/>
            <person name="William W."/>
        </authorList>
    </citation>
    <scope>NUCLEOTIDE SEQUENCE</scope>
</reference>
<evidence type="ECO:0000313" key="1">
    <source>
        <dbReference type="EMBL" id="CAD8120898.1"/>
    </source>
</evidence>
<keyword evidence="2" id="KW-1185">Reference proteome</keyword>
<dbReference type="OrthoDB" id="10688904at2759"/>
<accession>A0A8S1QZ58</accession>
<organism evidence="1 2">
    <name type="scientific">Paramecium sonneborni</name>
    <dbReference type="NCBI Taxonomy" id="65129"/>
    <lineage>
        <taxon>Eukaryota</taxon>
        <taxon>Sar</taxon>
        <taxon>Alveolata</taxon>
        <taxon>Ciliophora</taxon>
        <taxon>Intramacronucleata</taxon>
        <taxon>Oligohymenophorea</taxon>
        <taxon>Peniculida</taxon>
        <taxon>Parameciidae</taxon>
        <taxon>Paramecium</taxon>
    </lineage>
</organism>
<gene>
    <name evidence="1" type="ORF">PSON_ATCC_30995.1.T1280150</name>
</gene>
<sequence length="955" mass="112235">MNQSEIPSKKICVQQEYRKEIEIEDNLRKVKIQVKYTKDQKIIYSRDEIILRVEENRNSIFNPETFINIEQIKNLEWQIEKGQGDQDIVKWIALWNGEVLMNVGGYCYNGLKQGIWKELIKNYSSNSQVYEVGEYNNGIRIGRWFYIYNNKQINHGYYNEEGVKQGKWIELRDRFMDDFQAYYNGEYNIDGKQIGIWEIMYKQDGEKDYKQIVGGSYHIKENFLRKVGTWIELSEGFCSKSQIIYKGEYNIYGQKIDRWNIMYKEFQKKKYKNLGGGNYFGIEKYSIKTGKWTELSDGYDYNKQVTYIGNYDQEGQKTGLWKIGREGQLSDGGLYRKINGVSRQIGKWVELSEDFNKDFQVTYEGLYNINGQKQGRWDILFEENLVGGGQYDDQDGVSMKIGEWIELFQGFQKNSQVTYQGQYNKRGIKKGRWDIKYCIPGQKEYKQIGGGFYEEQDYLSVKIGNWIELSQGFQKDSQVIYDGEYNRNGIKKGRWDIKYCIDGQNLYKQIGGGSYNQKDGFAIKIGMWIEEWVKFGYMKEVIFKGEYNMKGFKKGRWDILYRKYGRVEYKLLGGGEYQEGNSKKIGKWIELSDNFCGLSQVTYEGEYNLKGKTIGRWDISHDGKQIGGGQYQEQNGISIKVGDWLELSEQFRKFNQIAYQGKYNDQGLKIGKWVKMNLRNQQNSSQIKFKGIKKGRWDIKYCIPGQKEYKQIGGGFYEEQDYLSVKIGNWIELSQGFQKDSQVIYDGEYNRNGIKKGRWDIKYCIDGQNLYKQIGGGSYNQKDGFAIKIGMWIEEWVKFGYMKEVIFKGEYNMKGFKKGRWDILYRKYGRVEYKLLGGGEYQEGNSKKIGKWIELSDNFCGLSQVTYEGEYNLKGKTIGRWDISHDGKQIGGGQYQEQNGISIKVGDWLELSEQFRKFNQIAYQGKYNDQGLKIGKWVKMNLRNQQNSSQIKFKY</sequence>